<dbReference type="Gene3D" id="3.40.50.300">
    <property type="entry name" value="P-loop containing nucleotide triphosphate hydrolases"/>
    <property type="match status" value="1"/>
</dbReference>
<dbReference type="InterPro" id="IPR027417">
    <property type="entry name" value="P-loop_NTPase"/>
</dbReference>
<evidence type="ECO:0000256" key="1">
    <source>
        <dbReference type="ARBA" id="ARBA00022448"/>
    </source>
</evidence>
<feature type="non-terminal residue" evidence="6">
    <location>
        <position position="88"/>
    </location>
</feature>
<reference evidence="6" key="1">
    <citation type="journal article" date="2015" name="Nature">
        <title>Complex archaea that bridge the gap between prokaryotes and eukaryotes.</title>
        <authorList>
            <person name="Spang A."/>
            <person name="Saw J.H."/>
            <person name="Jorgensen S.L."/>
            <person name="Zaremba-Niedzwiedzka K."/>
            <person name="Martijn J."/>
            <person name="Lind A.E."/>
            <person name="van Eijk R."/>
            <person name="Schleper C."/>
            <person name="Guy L."/>
            <person name="Ettema T.J."/>
        </authorList>
    </citation>
    <scope>NUCLEOTIDE SEQUENCE</scope>
</reference>
<dbReference type="PANTHER" id="PTHR43790:SF9">
    <property type="entry name" value="GALACTOFURANOSE TRANSPORTER ATP-BINDING PROTEIN YTFR"/>
    <property type="match status" value="1"/>
</dbReference>
<organism evidence="6">
    <name type="scientific">marine sediment metagenome</name>
    <dbReference type="NCBI Taxonomy" id="412755"/>
    <lineage>
        <taxon>unclassified sequences</taxon>
        <taxon>metagenomes</taxon>
        <taxon>ecological metagenomes</taxon>
    </lineage>
</organism>
<dbReference type="EMBL" id="LAZR01005906">
    <property type="protein sequence ID" value="KKM96235.1"/>
    <property type="molecule type" value="Genomic_DNA"/>
</dbReference>
<feature type="domain" description="ABC transporter" evidence="5">
    <location>
        <begin position="55"/>
        <end position="87"/>
    </location>
</feature>
<evidence type="ECO:0000313" key="6">
    <source>
        <dbReference type="EMBL" id="KKM96235.1"/>
    </source>
</evidence>
<evidence type="ECO:0000256" key="4">
    <source>
        <dbReference type="ARBA" id="ARBA00022840"/>
    </source>
</evidence>
<dbReference type="AlphaFoldDB" id="A0A0F9P5A4"/>
<dbReference type="SUPFAM" id="SSF52540">
    <property type="entry name" value="P-loop containing nucleoside triphosphate hydrolases"/>
    <property type="match status" value="1"/>
</dbReference>
<dbReference type="InterPro" id="IPR050107">
    <property type="entry name" value="ABC_carbohydrate_import_ATPase"/>
</dbReference>
<dbReference type="Pfam" id="PF00005">
    <property type="entry name" value="ABC_tran"/>
    <property type="match status" value="1"/>
</dbReference>
<protein>
    <recommendedName>
        <fullName evidence="5">ABC transporter domain-containing protein</fullName>
    </recommendedName>
</protein>
<dbReference type="GO" id="GO:0016887">
    <property type="term" value="F:ATP hydrolysis activity"/>
    <property type="evidence" value="ECO:0007669"/>
    <property type="project" value="InterPro"/>
</dbReference>
<sequence length="88" mass="9978">MKVKEIELGKVKKKKIRKRSDYIKTSKIKQLEPGELVVEMQGITKRFPGVLANDTINFELKACEIHALLGENGAGKTTLMNILYGLYR</sequence>
<keyword evidence="4" id="KW-0067">ATP-binding</keyword>
<evidence type="ECO:0000256" key="2">
    <source>
        <dbReference type="ARBA" id="ARBA00022737"/>
    </source>
</evidence>
<dbReference type="PANTHER" id="PTHR43790">
    <property type="entry name" value="CARBOHYDRATE TRANSPORT ATP-BINDING PROTEIN MG119-RELATED"/>
    <property type="match status" value="1"/>
</dbReference>
<keyword evidence="1" id="KW-0813">Transport</keyword>
<evidence type="ECO:0000256" key="3">
    <source>
        <dbReference type="ARBA" id="ARBA00022741"/>
    </source>
</evidence>
<name>A0A0F9P5A4_9ZZZZ</name>
<evidence type="ECO:0000259" key="5">
    <source>
        <dbReference type="Pfam" id="PF00005"/>
    </source>
</evidence>
<comment type="caution">
    <text evidence="6">The sequence shown here is derived from an EMBL/GenBank/DDBJ whole genome shotgun (WGS) entry which is preliminary data.</text>
</comment>
<gene>
    <name evidence="6" type="ORF">LCGC14_1180090</name>
</gene>
<accession>A0A0F9P5A4</accession>
<proteinExistence type="predicted"/>
<dbReference type="InterPro" id="IPR003439">
    <property type="entry name" value="ABC_transporter-like_ATP-bd"/>
</dbReference>
<keyword evidence="3" id="KW-0547">Nucleotide-binding</keyword>
<dbReference type="GO" id="GO:0005524">
    <property type="term" value="F:ATP binding"/>
    <property type="evidence" value="ECO:0007669"/>
    <property type="project" value="UniProtKB-KW"/>
</dbReference>
<keyword evidence="2" id="KW-0677">Repeat</keyword>